<evidence type="ECO:0000256" key="3">
    <source>
        <dbReference type="ARBA" id="ARBA00012438"/>
    </source>
</evidence>
<dbReference type="InterPro" id="IPR050428">
    <property type="entry name" value="TCS_sensor_his_kinase"/>
</dbReference>
<dbReference type="InterPro" id="IPR036890">
    <property type="entry name" value="HATPase_C_sf"/>
</dbReference>
<evidence type="ECO:0000256" key="4">
    <source>
        <dbReference type="ARBA" id="ARBA00022553"/>
    </source>
</evidence>
<keyword evidence="6 10" id="KW-0812">Transmembrane</keyword>
<dbReference type="PROSITE" id="PS50109">
    <property type="entry name" value="HIS_KIN"/>
    <property type="match status" value="1"/>
</dbReference>
<feature type="domain" description="HAMP" evidence="12">
    <location>
        <begin position="185"/>
        <end position="237"/>
    </location>
</feature>
<evidence type="ECO:0000259" key="12">
    <source>
        <dbReference type="PROSITE" id="PS50885"/>
    </source>
</evidence>
<evidence type="ECO:0000256" key="10">
    <source>
        <dbReference type="SAM" id="Phobius"/>
    </source>
</evidence>
<evidence type="ECO:0000256" key="5">
    <source>
        <dbReference type="ARBA" id="ARBA00022679"/>
    </source>
</evidence>
<dbReference type="EMBL" id="FOJB01000001">
    <property type="protein sequence ID" value="SEW26976.1"/>
    <property type="molecule type" value="Genomic_DNA"/>
</dbReference>
<dbReference type="InterPro" id="IPR036097">
    <property type="entry name" value="HisK_dim/P_sf"/>
</dbReference>
<keyword evidence="14" id="KW-1185">Reference proteome</keyword>
<comment type="subcellular location">
    <subcellularLocation>
        <location evidence="2">Membrane</location>
    </subcellularLocation>
</comment>
<keyword evidence="4" id="KW-0597">Phosphoprotein</keyword>
<dbReference type="Proteomes" id="UP000199650">
    <property type="component" value="Unassembled WGS sequence"/>
</dbReference>
<evidence type="ECO:0000256" key="2">
    <source>
        <dbReference type="ARBA" id="ARBA00004370"/>
    </source>
</evidence>
<protein>
    <recommendedName>
        <fullName evidence="3">histidine kinase</fullName>
        <ecNumber evidence="3">2.7.13.3</ecNumber>
    </recommendedName>
</protein>
<name>A0A1I0QIY5_9RHOB</name>
<keyword evidence="7 13" id="KW-0418">Kinase</keyword>
<dbReference type="Gene3D" id="1.10.287.130">
    <property type="match status" value="1"/>
</dbReference>
<dbReference type="InterPro" id="IPR003661">
    <property type="entry name" value="HisK_dim/P_dom"/>
</dbReference>
<dbReference type="SUPFAM" id="SSF55874">
    <property type="entry name" value="ATPase domain of HSP90 chaperone/DNA topoisomerase II/histidine kinase"/>
    <property type="match status" value="1"/>
</dbReference>
<dbReference type="PANTHER" id="PTHR45436">
    <property type="entry name" value="SENSOR HISTIDINE KINASE YKOH"/>
    <property type="match status" value="1"/>
</dbReference>
<dbReference type="EC" id="2.7.13.3" evidence="3"/>
<dbReference type="PROSITE" id="PS50885">
    <property type="entry name" value="HAMP"/>
    <property type="match status" value="1"/>
</dbReference>
<keyword evidence="8 10" id="KW-1133">Transmembrane helix</keyword>
<feature type="domain" description="Histidine kinase" evidence="11">
    <location>
        <begin position="245"/>
        <end position="454"/>
    </location>
</feature>
<dbReference type="GO" id="GO:0016020">
    <property type="term" value="C:membrane"/>
    <property type="evidence" value="ECO:0007669"/>
    <property type="project" value="UniProtKB-SubCell"/>
</dbReference>
<dbReference type="CDD" id="cd00082">
    <property type="entry name" value="HisKA"/>
    <property type="match status" value="1"/>
</dbReference>
<dbReference type="STRING" id="1173584.SAMN05444851_2602"/>
<proteinExistence type="predicted"/>
<evidence type="ECO:0000259" key="11">
    <source>
        <dbReference type="PROSITE" id="PS50109"/>
    </source>
</evidence>
<evidence type="ECO:0000256" key="8">
    <source>
        <dbReference type="ARBA" id="ARBA00022989"/>
    </source>
</evidence>
<accession>A0A1I0QIY5</accession>
<dbReference type="AlphaFoldDB" id="A0A1I0QIY5"/>
<evidence type="ECO:0000256" key="9">
    <source>
        <dbReference type="ARBA" id="ARBA00023012"/>
    </source>
</evidence>
<dbReference type="InterPro" id="IPR005467">
    <property type="entry name" value="His_kinase_dom"/>
</dbReference>
<gene>
    <name evidence="13" type="ORF">SAMN05444851_2602</name>
</gene>
<organism evidence="13 14">
    <name type="scientific">Aliiroseovarius sediminilitoris</name>
    <dbReference type="NCBI Taxonomy" id="1173584"/>
    <lineage>
        <taxon>Bacteria</taxon>
        <taxon>Pseudomonadati</taxon>
        <taxon>Pseudomonadota</taxon>
        <taxon>Alphaproteobacteria</taxon>
        <taxon>Rhodobacterales</taxon>
        <taxon>Paracoccaceae</taxon>
        <taxon>Aliiroseovarius</taxon>
    </lineage>
</organism>
<keyword evidence="9" id="KW-0902">Two-component regulatory system</keyword>
<sequence>MSVRNSLSRRLSRFVILGFAAIWLLALVATAVVLRHEQQEFADTVLQETARIYLPAIVTDYRVAQDTGATMPFEFGDDPRFGARGGSDSDAAALVYRLLDRSGTVLMISSGGLDVTFPTYGVTGFTETESHNFYTTSPNGEGFLMQVGDPRQERSEAYLESLTALMIPMLAILPLAYLMVAWIGQRALSPLDQMRDEIEARSDARLDPIDAGGQPAELRAITATLNGFMIRLSQALDGERAFATNAAHELRTPVAIALAQVQRMREETGNDNAGRLAAIEEALKRMSRLVVRLLQVARADAGIGMSQDSHDLRKLLDIVLSESQRDPGRKERLRVVRPDQPVLCKLDPDAFAMIAGNLIDNAFQHAPPETVIDIELTQSGVLRIVNDSPALSPAELERLPGRFQRGMKGSDGFGLGLYIADKIARHSGGRLVLRSPPSRKDRGFEARFIARSEQR</sequence>
<dbReference type="InterPro" id="IPR003594">
    <property type="entry name" value="HATPase_dom"/>
</dbReference>
<dbReference type="Pfam" id="PF02518">
    <property type="entry name" value="HATPase_c"/>
    <property type="match status" value="1"/>
</dbReference>
<dbReference type="OrthoDB" id="9809766at2"/>
<dbReference type="Pfam" id="PF00512">
    <property type="entry name" value="HisKA"/>
    <property type="match status" value="1"/>
</dbReference>
<dbReference type="GO" id="GO:0000155">
    <property type="term" value="F:phosphorelay sensor kinase activity"/>
    <property type="evidence" value="ECO:0007669"/>
    <property type="project" value="InterPro"/>
</dbReference>
<dbReference type="PANTHER" id="PTHR45436:SF5">
    <property type="entry name" value="SENSOR HISTIDINE KINASE TRCS"/>
    <property type="match status" value="1"/>
</dbReference>
<evidence type="ECO:0000256" key="1">
    <source>
        <dbReference type="ARBA" id="ARBA00000085"/>
    </source>
</evidence>
<comment type="catalytic activity">
    <reaction evidence="1">
        <text>ATP + protein L-histidine = ADP + protein N-phospho-L-histidine.</text>
        <dbReference type="EC" id="2.7.13.3"/>
    </reaction>
</comment>
<dbReference type="InterPro" id="IPR003660">
    <property type="entry name" value="HAMP_dom"/>
</dbReference>
<dbReference type="SMART" id="SM00388">
    <property type="entry name" value="HisKA"/>
    <property type="match status" value="1"/>
</dbReference>
<evidence type="ECO:0000313" key="13">
    <source>
        <dbReference type="EMBL" id="SEW26976.1"/>
    </source>
</evidence>
<dbReference type="RefSeq" id="WP_091431147.1">
    <property type="nucleotide sequence ID" value="NZ_FOJB01000001.1"/>
</dbReference>
<evidence type="ECO:0000313" key="14">
    <source>
        <dbReference type="Proteomes" id="UP000199650"/>
    </source>
</evidence>
<dbReference type="SMART" id="SM00387">
    <property type="entry name" value="HATPase_c"/>
    <property type="match status" value="1"/>
</dbReference>
<reference evidence="13 14" key="1">
    <citation type="submission" date="2016-10" db="EMBL/GenBank/DDBJ databases">
        <authorList>
            <person name="de Groot N.N."/>
        </authorList>
    </citation>
    <scope>NUCLEOTIDE SEQUENCE [LARGE SCALE GENOMIC DNA]</scope>
    <source>
        <strain evidence="13 14">DSM 29439</strain>
    </source>
</reference>
<keyword evidence="5" id="KW-0808">Transferase</keyword>
<dbReference type="SUPFAM" id="SSF47384">
    <property type="entry name" value="Homodimeric domain of signal transducing histidine kinase"/>
    <property type="match status" value="1"/>
</dbReference>
<keyword evidence="10" id="KW-0472">Membrane</keyword>
<evidence type="ECO:0000256" key="7">
    <source>
        <dbReference type="ARBA" id="ARBA00022777"/>
    </source>
</evidence>
<evidence type="ECO:0000256" key="6">
    <source>
        <dbReference type="ARBA" id="ARBA00022692"/>
    </source>
</evidence>
<dbReference type="CDD" id="cd00075">
    <property type="entry name" value="HATPase"/>
    <property type="match status" value="1"/>
</dbReference>
<feature type="transmembrane region" description="Helical" evidence="10">
    <location>
        <begin position="162"/>
        <end position="184"/>
    </location>
</feature>
<dbReference type="Gene3D" id="3.30.565.10">
    <property type="entry name" value="Histidine kinase-like ATPase, C-terminal domain"/>
    <property type="match status" value="1"/>
</dbReference>